<name>A0A7X5HVG2_9FIRM</name>
<dbReference type="SUPFAM" id="SSF51735">
    <property type="entry name" value="NAD(P)-binding Rossmann-fold domains"/>
    <property type="match status" value="1"/>
</dbReference>
<keyword evidence="2" id="KW-0560">Oxidoreductase</keyword>
<dbReference type="AlphaFoldDB" id="A0A7X5HVG2"/>
<dbReference type="InterPro" id="IPR036291">
    <property type="entry name" value="NAD(P)-bd_dom_sf"/>
</dbReference>
<dbReference type="InterPro" id="IPR055170">
    <property type="entry name" value="GFO_IDH_MocA-like_dom"/>
</dbReference>
<proteinExistence type="inferred from homology"/>
<comment type="caution">
    <text evidence="5">The sequence shown here is derived from an EMBL/GenBank/DDBJ whole genome shotgun (WGS) entry which is preliminary data.</text>
</comment>
<feature type="domain" description="GFO/IDH/MocA-like oxidoreductase" evidence="4">
    <location>
        <begin position="133"/>
        <end position="247"/>
    </location>
</feature>
<dbReference type="GO" id="GO:0000166">
    <property type="term" value="F:nucleotide binding"/>
    <property type="evidence" value="ECO:0007669"/>
    <property type="project" value="InterPro"/>
</dbReference>
<evidence type="ECO:0000259" key="3">
    <source>
        <dbReference type="Pfam" id="PF01408"/>
    </source>
</evidence>
<dbReference type="InterPro" id="IPR000683">
    <property type="entry name" value="Gfo/Idh/MocA-like_OxRdtase_N"/>
</dbReference>
<dbReference type="InterPro" id="IPR050984">
    <property type="entry name" value="Gfo/Idh/MocA_domain"/>
</dbReference>
<protein>
    <submittedName>
        <fullName evidence="5">Gfo/Idh/MocA family oxidoreductase</fullName>
    </submittedName>
</protein>
<dbReference type="Pfam" id="PF01408">
    <property type="entry name" value="GFO_IDH_MocA"/>
    <property type="match status" value="1"/>
</dbReference>
<dbReference type="GO" id="GO:0016491">
    <property type="term" value="F:oxidoreductase activity"/>
    <property type="evidence" value="ECO:0007669"/>
    <property type="project" value="UniProtKB-KW"/>
</dbReference>
<accession>A0A7X5HVG2</accession>
<evidence type="ECO:0000259" key="4">
    <source>
        <dbReference type="Pfam" id="PF22725"/>
    </source>
</evidence>
<sequence>MKPLRLGILGVSKHFITRIVLPLTQTPQVELYGIASRDLLNASNAAKTWGIQKAFGSYEEMLQDKELEAVYIPLPNHMHLEWAKKAMDAGKHVICEKPLAMDAAQVADLLAYSKETPVKVMEAFMYRFHPKWERAREIIRFGEIGDVTAIHTIFTYNNRDKANIRNIQEYGGGALYDIGCYAVSSARFLLGQEPVRVLSLMEADMDFQVDTLTSGIMEFPDARCLFTVGTATHPQQEVKVYGTGGSLTVTVPFNDHYDSSGELLVQNGLGTRSVRFHPVNQYRLEFEAFAKAIREDQPVPIPLEDSLQNMKVMDALFASGTSAKWEKVH</sequence>
<dbReference type="SUPFAM" id="SSF55347">
    <property type="entry name" value="Glyceraldehyde-3-phosphate dehydrogenase-like, C-terminal domain"/>
    <property type="match status" value="1"/>
</dbReference>
<dbReference type="Gene3D" id="3.30.360.10">
    <property type="entry name" value="Dihydrodipicolinate Reductase, domain 2"/>
    <property type="match status" value="1"/>
</dbReference>
<evidence type="ECO:0000256" key="2">
    <source>
        <dbReference type="ARBA" id="ARBA00023002"/>
    </source>
</evidence>
<dbReference type="RefSeq" id="WP_162370118.1">
    <property type="nucleotide sequence ID" value="NZ_JAAEEH010000014.1"/>
</dbReference>
<reference evidence="5 6" key="1">
    <citation type="submission" date="2020-01" db="EMBL/GenBank/DDBJ databases">
        <title>Anaeroalcalibacter tamaniensis gen. nov., sp. nov., moderately halophilic strictly anaerobic fermenter bacterium from mud volcano of Taman peninsula.</title>
        <authorList>
            <person name="Frolova A."/>
            <person name="Merkel A.Y."/>
            <person name="Slobodkin A.I."/>
        </authorList>
    </citation>
    <scope>NUCLEOTIDE SEQUENCE [LARGE SCALE GENOMIC DNA]</scope>
    <source>
        <strain evidence="5 6">F-3ap</strain>
    </source>
</reference>
<dbReference type="PANTHER" id="PTHR22604">
    <property type="entry name" value="OXIDOREDUCTASES"/>
    <property type="match status" value="1"/>
</dbReference>
<comment type="similarity">
    <text evidence="1">Belongs to the Gfo/Idh/MocA family.</text>
</comment>
<dbReference type="Pfam" id="PF22725">
    <property type="entry name" value="GFO_IDH_MocA_C3"/>
    <property type="match status" value="1"/>
</dbReference>
<dbReference type="PANTHER" id="PTHR22604:SF105">
    <property type="entry name" value="TRANS-1,2-DIHYDROBENZENE-1,2-DIOL DEHYDROGENASE"/>
    <property type="match status" value="1"/>
</dbReference>
<dbReference type="EMBL" id="JAAEEH010000014">
    <property type="protein sequence ID" value="NDL67390.1"/>
    <property type="molecule type" value="Genomic_DNA"/>
</dbReference>
<feature type="domain" description="Gfo/Idh/MocA-like oxidoreductase N-terminal" evidence="3">
    <location>
        <begin position="5"/>
        <end position="123"/>
    </location>
</feature>
<evidence type="ECO:0000256" key="1">
    <source>
        <dbReference type="ARBA" id="ARBA00010928"/>
    </source>
</evidence>
<dbReference type="Gene3D" id="3.40.50.720">
    <property type="entry name" value="NAD(P)-binding Rossmann-like Domain"/>
    <property type="match status" value="1"/>
</dbReference>
<evidence type="ECO:0000313" key="5">
    <source>
        <dbReference type="EMBL" id="NDL67390.1"/>
    </source>
</evidence>
<dbReference type="Proteomes" id="UP000461585">
    <property type="component" value="Unassembled WGS sequence"/>
</dbReference>
<keyword evidence="6" id="KW-1185">Reference proteome</keyword>
<gene>
    <name evidence="5" type="ORF">GXN74_06505</name>
</gene>
<organism evidence="5 6">
    <name type="scientific">Anaerotalea alkaliphila</name>
    <dbReference type="NCBI Taxonomy" id="2662126"/>
    <lineage>
        <taxon>Bacteria</taxon>
        <taxon>Bacillati</taxon>
        <taxon>Bacillota</taxon>
        <taxon>Clostridia</taxon>
        <taxon>Eubacteriales</taxon>
        <taxon>Anaerotalea</taxon>
    </lineage>
</organism>
<evidence type="ECO:0000313" key="6">
    <source>
        <dbReference type="Proteomes" id="UP000461585"/>
    </source>
</evidence>